<dbReference type="AlphaFoldDB" id="A0A401FYN1"/>
<evidence type="ECO:0000313" key="1">
    <source>
        <dbReference type="EMBL" id="GBC62064.1"/>
    </source>
</evidence>
<evidence type="ECO:0000313" key="2">
    <source>
        <dbReference type="Proteomes" id="UP000288096"/>
    </source>
</evidence>
<gene>
    <name evidence="1" type="ORF">DENIS_3027</name>
</gene>
<proteinExistence type="predicted"/>
<name>A0A401FYN1_9BACT</name>
<protein>
    <submittedName>
        <fullName evidence="1">Uncharacterized protein</fullName>
    </submittedName>
</protein>
<accession>A0A401FYN1</accession>
<keyword evidence="2" id="KW-1185">Reference proteome</keyword>
<comment type="caution">
    <text evidence="1">The sequence shown here is derived from an EMBL/GenBank/DDBJ whole genome shotgun (WGS) entry which is preliminary data.</text>
</comment>
<reference evidence="2" key="2">
    <citation type="submission" date="2019-01" db="EMBL/GenBank/DDBJ databases">
        <title>Genome sequence of Desulfonema ishimotonii strain Tokyo 01.</title>
        <authorList>
            <person name="Fukui M."/>
        </authorList>
    </citation>
    <scope>NUCLEOTIDE SEQUENCE [LARGE SCALE GENOMIC DNA]</scope>
    <source>
        <strain evidence="2">Tokyo 01</strain>
    </source>
</reference>
<organism evidence="1 2">
    <name type="scientific">Desulfonema ishimotonii</name>
    <dbReference type="NCBI Taxonomy" id="45657"/>
    <lineage>
        <taxon>Bacteria</taxon>
        <taxon>Pseudomonadati</taxon>
        <taxon>Thermodesulfobacteriota</taxon>
        <taxon>Desulfobacteria</taxon>
        <taxon>Desulfobacterales</taxon>
        <taxon>Desulfococcaceae</taxon>
        <taxon>Desulfonema</taxon>
    </lineage>
</organism>
<sequence length="88" mass="10201">MRKLRPEAGFSQLLQKIAPSGLSFRTPKKEPFAGKLFHAESLKGLCFFVSGGEHSFQWFGQFLKIEIYVKTNLLKLKDFIFSIQDYRI</sequence>
<reference evidence="2" key="1">
    <citation type="submission" date="2017-11" db="EMBL/GenBank/DDBJ databases">
        <authorList>
            <person name="Watanabe M."/>
            <person name="Kojima H."/>
        </authorList>
    </citation>
    <scope>NUCLEOTIDE SEQUENCE [LARGE SCALE GENOMIC DNA]</scope>
    <source>
        <strain evidence="2">Tokyo 01</strain>
    </source>
</reference>
<dbReference type="RefSeq" id="WP_124329273.1">
    <property type="nucleotide sequence ID" value="NZ_BEXT01000001.1"/>
</dbReference>
<dbReference type="EMBL" id="BEXT01000001">
    <property type="protein sequence ID" value="GBC62064.1"/>
    <property type="molecule type" value="Genomic_DNA"/>
</dbReference>
<dbReference type="Proteomes" id="UP000288096">
    <property type="component" value="Unassembled WGS sequence"/>
</dbReference>